<dbReference type="KEGG" id="tva:5466255"/>
<gene>
    <name evidence="1" type="ORF">TVAG_391190</name>
</gene>
<protein>
    <submittedName>
        <fullName evidence="1">Uncharacterized protein</fullName>
    </submittedName>
</protein>
<name>A2DFN2_TRIV3</name>
<dbReference type="VEuPathDB" id="TrichDB:TVAG_391190"/>
<evidence type="ECO:0000313" key="1">
    <source>
        <dbReference type="EMBL" id="EAY20735.1"/>
    </source>
</evidence>
<dbReference type="InParanoid" id="A2DFN2"/>
<dbReference type="Proteomes" id="UP000001542">
    <property type="component" value="Unassembled WGS sequence"/>
</dbReference>
<proteinExistence type="predicted"/>
<dbReference type="AlphaFoldDB" id="A2DFN2"/>
<dbReference type="RefSeq" id="XP_001581721.1">
    <property type="nucleotide sequence ID" value="XM_001581671.1"/>
</dbReference>
<organism evidence="1 2">
    <name type="scientific">Trichomonas vaginalis (strain ATCC PRA-98 / G3)</name>
    <dbReference type="NCBI Taxonomy" id="412133"/>
    <lineage>
        <taxon>Eukaryota</taxon>
        <taxon>Metamonada</taxon>
        <taxon>Parabasalia</taxon>
        <taxon>Trichomonadida</taxon>
        <taxon>Trichomonadidae</taxon>
        <taxon>Trichomonas</taxon>
    </lineage>
</organism>
<reference evidence="1" key="2">
    <citation type="journal article" date="2007" name="Science">
        <title>Draft genome sequence of the sexually transmitted pathogen Trichomonas vaginalis.</title>
        <authorList>
            <person name="Carlton J.M."/>
            <person name="Hirt R.P."/>
            <person name="Silva J.C."/>
            <person name="Delcher A.L."/>
            <person name="Schatz M."/>
            <person name="Zhao Q."/>
            <person name="Wortman J.R."/>
            <person name="Bidwell S.L."/>
            <person name="Alsmark U.C.M."/>
            <person name="Besteiro S."/>
            <person name="Sicheritz-Ponten T."/>
            <person name="Noel C.J."/>
            <person name="Dacks J.B."/>
            <person name="Foster P.G."/>
            <person name="Simillion C."/>
            <person name="Van de Peer Y."/>
            <person name="Miranda-Saavedra D."/>
            <person name="Barton G.J."/>
            <person name="Westrop G.D."/>
            <person name="Mueller S."/>
            <person name="Dessi D."/>
            <person name="Fiori P.L."/>
            <person name="Ren Q."/>
            <person name="Paulsen I."/>
            <person name="Zhang H."/>
            <person name="Bastida-Corcuera F.D."/>
            <person name="Simoes-Barbosa A."/>
            <person name="Brown M.T."/>
            <person name="Hayes R.D."/>
            <person name="Mukherjee M."/>
            <person name="Okumura C.Y."/>
            <person name="Schneider R."/>
            <person name="Smith A.J."/>
            <person name="Vanacova S."/>
            <person name="Villalvazo M."/>
            <person name="Haas B.J."/>
            <person name="Pertea M."/>
            <person name="Feldblyum T.V."/>
            <person name="Utterback T.R."/>
            <person name="Shu C.L."/>
            <person name="Osoegawa K."/>
            <person name="de Jong P.J."/>
            <person name="Hrdy I."/>
            <person name="Horvathova L."/>
            <person name="Zubacova Z."/>
            <person name="Dolezal P."/>
            <person name="Malik S.B."/>
            <person name="Logsdon J.M. Jr."/>
            <person name="Henze K."/>
            <person name="Gupta A."/>
            <person name="Wang C.C."/>
            <person name="Dunne R.L."/>
            <person name="Upcroft J.A."/>
            <person name="Upcroft P."/>
            <person name="White O."/>
            <person name="Salzberg S.L."/>
            <person name="Tang P."/>
            <person name="Chiu C.-H."/>
            <person name="Lee Y.-S."/>
            <person name="Embley T.M."/>
            <person name="Coombs G.H."/>
            <person name="Mottram J.C."/>
            <person name="Tachezy J."/>
            <person name="Fraser-Liggett C.M."/>
            <person name="Johnson P.J."/>
        </authorList>
    </citation>
    <scope>NUCLEOTIDE SEQUENCE [LARGE SCALE GENOMIC DNA]</scope>
    <source>
        <strain evidence="1">G3</strain>
    </source>
</reference>
<sequence>MTSWDSVQFDSFLEDEGEILMSEASVWRSTGEIEIKLSNKYIGTVSPLISSTNEGQVGDQTAEGLYGIQFNRIADTQFWNFNYIPSPTNTSIYQQLRNLNLDRCQLFVYYNTSDPNNPPYIQLFTPRVIQSEVIDENGLLILSSWEPQNDINLAITCILEQFFKSNPTIDYNNLTPYPLNENSPFNQFITVVQ</sequence>
<accession>A2DFN2</accession>
<keyword evidence="2" id="KW-1185">Reference proteome</keyword>
<evidence type="ECO:0000313" key="2">
    <source>
        <dbReference type="Proteomes" id="UP000001542"/>
    </source>
</evidence>
<dbReference type="EMBL" id="DS113195">
    <property type="protein sequence ID" value="EAY20735.1"/>
    <property type="molecule type" value="Genomic_DNA"/>
</dbReference>
<reference evidence="1" key="1">
    <citation type="submission" date="2006-10" db="EMBL/GenBank/DDBJ databases">
        <authorList>
            <person name="Amadeo P."/>
            <person name="Zhao Q."/>
            <person name="Wortman J."/>
            <person name="Fraser-Liggett C."/>
            <person name="Carlton J."/>
        </authorList>
    </citation>
    <scope>NUCLEOTIDE SEQUENCE</scope>
    <source>
        <strain evidence="1">G3</strain>
    </source>
</reference>
<dbReference type="VEuPathDB" id="TrichDB:TVAGG3_0323790"/>